<gene>
    <name evidence="7" type="primary">pal_5</name>
    <name evidence="7" type="ORF">LMG26411_04306</name>
</gene>
<dbReference type="Proteomes" id="UP000672657">
    <property type="component" value="Unassembled WGS sequence"/>
</dbReference>
<dbReference type="PANTHER" id="PTHR30329">
    <property type="entry name" value="STATOR ELEMENT OF FLAGELLAR MOTOR COMPLEX"/>
    <property type="match status" value="1"/>
</dbReference>
<feature type="region of interest" description="Disordered" evidence="5">
    <location>
        <begin position="167"/>
        <end position="187"/>
    </location>
</feature>
<dbReference type="EMBL" id="CAJPVI010000027">
    <property type="protein sequence ID" value="CAG2152933.1"/>
    <property type="molecule type" value="Genomic_DNA"/>
</dbReference>
<evidence type="ECO:0000313" key="8">
    <source>
        <dbReference type="Proteomes" id="UP000672657"/>
    </source>
</evidence>
<protein>
    <submittedName>
        <fullName evidence="7">Peptidoglycan-associated lipoprotein</fullName>
    </submittedName>
</protein>
<dbReference type="InterPro" id="IPR036737">
    <property type="entry name" value="OmpA-like_sf"/>
</dbReference>
<keyword evidence="2 4" id="KW-0472">Membrane</keyword>
<evidence type="ECO:0000259" key="6">
    <source>
        <dbReference type="PROSITE" id="PS51123"/>
    </source>
</evidence>
<evidence type="ECO:0000256" key="1">
    <source>
        <dbReference type="ARBA" id="ARBA00004442"/>
    </source>
</evidence>
<sequence length="196" mass="20637">MTRRTHGTFGVQRLLGVCLAGLSILIGVPVAQAEETILNEQNISEQSVTDALLSGGAGEGVVTRGIMSREAWEAQNSGRSAKKGAVALLITFHSNSAKLTENARTALDVVAHALQSTRLSDFKFQVEGHADPRGSARINQKLSEGRAAAVVTYLTQEGGVAAERLTPVGKGSSEPLNAQNPAAPENRRVTIVTVKN</sequence>
<accession>A0ABM8TL43</accession>
<name>A0ABM8TL43_9BURK</name>
<organism evidence="7 8">
    <name type="scientific">Cupriavidus numazuensis</name>
    <dbReference type="NCBI Taxonomy" id="221992"/>
    <lineage>
        <taxon>Bacteria</taxon>
        <taxon>Pseudomonadati</taxon>
        <taxon>Pseudomonadota</taxon>
        <taxon>Betaproteobacteria</taxon>
        <taxon>Burkholderiales</taxon>
        <taxon>Burkholderiaceae</taxon>
        <taxon>Cupriavidus</taxon>
    </lineage>
</organism>
<dbReference type="PROSITE" id="PS51123">
    <property type="entry name" value="OMPA_2"/>
    <property type="match status" value="1"/>
</dbReference>
<reference evidence="7 8" key="1">
    <citation type="submission" date="2021-03" db="EMBL/GenBank/DDBJ databases">
        <authorList>
            <person name="Peeters C."/>
        </authorList>
    </citation>
    <scope>NUCLEOTIDE SEQUENCE [LARGE SCALE GENOMIC DNA]</scope>
    <source>
        <strain evidence="7 8">LMG 26411</strain>
    </source>
</reference>
<dbReference type="PANTHER" id="PTHR30329:SF21">
    <property type="entry name" value="LIPOPROTEIN YIAD-RELATED"/>
    <property type="match status" value="1"/>
</dbReference>
<keyword evidence="3" id="KW-0998">Cell outer membrane</keyword>
<dbReference type="Pfam" id="PF00691">
    <property type="entry name" value="OmpA"/>
    <property type="match status" value="1"/>
</dbReference>
<keyword evidence="8" id="KW-1185">Reference proteome</keyword>
<dbReference type="Gene3D" id="3.30.1330.60">
    <property type="entry name" value="OmpA-like domain"/>
    <property type="match status" value="1"/>
</dbReference>
<dbReference type="InterPro" id="IPR006664">
    <property type="entry name" value="OMP_bac"/>
</dbReference>
<keyword evidence="7" id="KW-0449">Lipoprotein</keyword>
<dbReference type="CDD" id="cd07185">
    <property type="entry name" value="OmpA_C-like"/>
    <property type="match status" value="1"/>
</dbReference>
<dbReference type="RefSeq" id="WP_211955294.1">
    <property type="nucleotide sequence ID" value="NZ_CAJPVI010000027.1"/>
</dbReference>
<comment type="subcellular location">
    <subcellularLocation>
        <location evidence="1">Cell outer membrane</location>
    </subcellularLocation>
</comment>
<comment type="caution">
    <text evidence="7">The sequence shown here is derived from an EMBL/GenBank/DDBJ whole genome shotgun (WGS) entry which is preliminary data.</text>
</comment>
<dbReference type="SUPFAM" id="SSF103088">
    <property type="entry name" value="OmpA-like"/>
    <property type="match status" value="1"/>
</dbReference>
<evidence type="ECO:0000313" key="7">
    <source>
        <dbReference type="EMBL" id="CAG2152933.1"/>
    </source>
</evidence>
<evidence type="ECO:0000256" key="3">
    <source>
        <dbReference type="ARBA" id="ARBA00023237"/>
    </source>
</evidence>
<feature type="domain" description="OmpA-like" evidence="6">
    <location>
        <begin position="79"/>
        <end position="196"/>
    </location>
</feature>
<evidence type="ECO:0000256" key="5">
    <source>
        <dbReference type="SAM" id="MobiDB-lite"/>
    </source>
</evidence>
<dbReference type="InterPro" id="IPR006665">
    <property type="entry name" value="OmpA-like"/>
</dbReference>
<proteinExistence type="predicted"/>
<evidence type="ECO:0000256" key="4">
    <source>
        <dbReference type="PROSITE-ProRule" id="PRU00473"/>
    </source>
</evidence>
<dbReference type="PRINTS" id="PR01021">
    <property type="entry name" value="OMPADOMAIN"/>
</dbReference>
<dbReference type="InterPro" id="IPR050330">
    <property type="entry name" value="Bact_OuterMem_StrucFunc"/>
</dbReference>
<evidence type="ECO:0000256" key="2">
    <source>
        <dbReference type="ARBA" id="ARBA00023136"/>
    </source>
</evidence>